<organism evidence="2 3">
    <name type="scientific">Candidatus Lambdaproteobacteria bacterium RIFOXYD2_FULL_56_26</name>
    <dbReference type="NCBI Taxonomy" id="1817773"/>
    <lineage>
        <taxon>Bacteria</taxon>
        <taxon>Pseudomonadati</taxon>
        <taxon>Pseudomonadota</taxon>
        <taxon>Candidatus Lambdaproteobacteria</taxon>
    </lineage>
</organism>
<proteinExistence type="predicted"/>
<evidence type="ECO:0000313" key="3">
    <source>
        <dbReference type="Proteomes" id="UP000177583"/>
    </source>
</evidence>
<feature type="domain" description="Chemoreceptor zinc-binding" evidence="1">
    <location>
        <begin position="17"/>
        <end position="82"/>
    </location>
</feature>
<dbReference type="EMBL" id="MFNF01000033">
    <property type="protein sequence ID" value="OGH01543.1"/>
    <property type="molecule type" value="Genomic_DNA"/>
</dbReference>
<dbReference type="Pfam" id="PF13682">
    <property type="entry name" value="CZB"/>
    <property type="match status" value="1"/>
</dbReference>
<sequence>MDARNLKQEIANAVGAHGLWKARILEAIDKGTSDWTPEQVYPNNNCAFGKWLEGFVPLEKEDHYKKVYALHTDFHKEASRVLGLALAGKKEEAGKAVENGTTYGELTRNLTMAMMAWQKTQA</sequence>
<dbReference type="InterPro" id="IPR025991">
    <property type="entry name" value="Chemoreceptor_zinc-bind_dom"/>
</dbReference>
<accession>A0A1F6GTS1</accession>
<dbReference type="Proteomes" id="UP000177583">
    <property type="component" value="Unassembled WGS sequence"/>
</dbReference>
<name>A0A1F6GTS1_9PROT</name>
<evidence type="ECO:0000313" key="2">
    <source>
        <dbReference type="EMBL" id="OGH01543.1"/>
    </source>
</evidence>
<dbReference type="Gene3D" id="1.20.120.30">
    <property type="entry name" value="Aspartate receptor, ligand-binding domain"/>
    <property type="match status" value="1"/>
</dbReference>
<protein>
    <recommendedName>
        <fullName evidence="1">Chemoreceptor zinc-binding domain-containing protein</fullName>
    </recommendedName>
</protein>
<evidence type="ECO:0000259" key="1">
    <source>
        <dbReference type="Pfam" id="PF13682"/>
    </source>
</evidence>
<dbReference type="AlphaFoldDB" id="A0A1F6GTS1"/>
<gene>
    <name evidence="2" type="ORF">A2557_14015</name>
</gene>
<reference evidence="2 3" key="1">
    <citation type="journal article" date="2016" name="Nat. Commun.">
        <title>Thousands of microbial genomes shed light on interconnected biogeochemical processes in an aquifer system.</title>
        <authorList>
            <person name="Anantharaman K."/>
            <person name="Brown C.T."/>
            <person name="Hug L.A."/>
            <person name="Sharon I."/>
            <person name="Castelle C.J."/>
            <person name="Probst A.J."/>
            <person name="Thomas B.C."/>
            <person name="Singh A."/>
            <person name="Wilkins M.J."/>
            <person name="Karaoz U."/>
            <person name="Brodie E.L."/>
            <person name="Williams K.H."/>
            <person name="Hubbard S.S."/>
            <person name="Banfield J.F."/>
        </authorList>
    </citation>
    <scope>NUCLEOTIDE SEQUENCE [LARGE SCALE GENOMIC DNA]</scope>
</reference>
<comment type="caution">
    <text evidence="2">The sequence shown here is derived from an EMBL/GenBank/DDBJ whole genome shotgun (WGS) entry which is preliminary data.</text>
</comment>